<name>A0AAW7XPG1_9GAMM</name>
<dbReference type="PROSITE" id="PS51219">
    <property type="entry name" value="DPCK"/>
    <property type="match status" value="1"/>
</dbReference>
<evidence type="ECO:0000256" key="5">
    <source>
        <dbReference type="HAMAP-Rule" id="MF_00376"/>
    </source>
</evidence>
<evidence type="ECO:0000313" key="8">
    <source>
        <dbReference type="Proteomes" id="UP001169862"/>
    </source>
</evidence>
<dbReference type="EC" id="2.7.1.24" evidence="5 6"/>
<dbReference type="EMBL" id="JAUOPG010000009">
    <property type="protein sequence ID" value="MDO6454680.1"/>
    <property type="molecule type" value="Genomic_DNA"/>
</dbReference>
<evidence type="ECO:0000256" key="2">
    <source>
        <dbReference type="ARBA" id="ARBA00022741"/>
    </source>
</evidence>
<dbReference type="GO" id="GO:0015937">
    <property type="term" value="P:coenzyme A biosynthetic process"/>
    <property type="evidence" value="ECO:0007669"/>
    <property type="project" value="UniProtKB-UniRule"/>
</dbReference>
<organism evidence="7 8">
    <name type="scientific">Neptunomonas phycophila</name>
    <dbReference type="NCBI Taxonomy" id="1572645"/>
    <lineage>
        <taxon>Bacteria</taxon>
        <taxon>Pseudomonadati</taxon>
        <taxon>Pseudomonadota</taxon>
        <taxon>Gammaproteobacteria</taxon>
        <taxon>Oceanospirillales</taxon>
        <taxon>Oceanospirillaceae</taxon>
        <taxon>Neptunomonas</taxon>
    </lineage>
</organism>
<keyword evidence="5 7" id="KW-0808">Transferase</keyword>
<keyword evidence="5 7" id="KW-0418">Kinase</keyword>
<gene>
    <name evidence="5 7" type="primary">coaE</name>
    <name evidence="7" type="ORF">Q4490_13985</name>
</gene>
<dbReference type="HAMAP" id="MF_00376">
    <property type="entry name" value="Dephospho_CoA_kinase"/>
    <property type="match status" value="1"/>
</dbReference>
<comment type="pathway">
    <text evidence="5">Cofactor biosynthesis; coenzyme A biosynthesis; CoA from (R)-pantothenate: step 5/5.</text>
</comment>
<evidence type="ECO:0000256" key="1">
    <source>
        <dbReference type="ARBA" id="ARBA00009018"/>
    </source>
</evidence>
<dbReference type="SUPFAM" id="SSF52540">
    <property type="entry name" value="P-loop containing nucleoside triphosphate hydrolases"/>
    <property type="match status" value="1"/>
</dbReference>
<evidence type="ECO:0000313" key="7">
    <source>
        <dbReference type="EMBL" id="MDO6454680.1"/>
    </source>
</evidence>
<feature type="binding site" evidence="5">
    <location>
        <begin position="10"/>
        <end position="15"/>
    </location>
    <ligand>
        <name>ATP</name>
        <dbReference type="ChEBI" id="CHEBI:30616"/>
    </ligand>
</feature>
<keyword evidence="5" id="KW-0963">Cytoplasm</keyword>
<protein>
    <recommendedName>
        <fullName evidence="5 6">Dephospho-CoA kinase</fullName>
        <ecNumber evidence="5 6">2.7.1.24</ecNumber>
    </recommendedName>
    <alternativeName>
        <fullName evidence="5">Dephosphocoenzyme A kinase</fullName>
    </alternativeName>
</protein>
<keyword evidence="4 5" id="KW-0173">Coenzyme A biosynthesis</keyword>
<evidence type="ECO:0000256" key="6">
    <source>
        <dbReference type="NCBIfam" id="TIGR00152"/>
    </source>
</evidence>
<comment type="caution">
    <text evidence="7">The sequence shown here is derived from an EMBL/GenBank/DDBJ whole genome shotgun (WGS) entry which is preliminary data.</text>
</comment>
<keyword evidence="2 5" id="KW-0547">Nucleotide-binding</keyword>
<dbReference type="GO" id="GO:0005737">
    <property type="term" value="C:cytoplasm"/>
    <property type="evidence" value="ECO:0007669"/>
    <property type="project" value="UniProtKB-SubCell"/>
</dbReference>
<dbReference type="NCBIfam" id="TIGR00152">
    <property type="entry name" value="dephospho-CoA kinase"/>
    <property type="match status" value="1"/>
</dbReference>
<dbReference type="Gene3D" id="3.40.50.300">
    <property type="entry name" value="P-loop containing nucleotide triphosphate hydrolases"/>
    <property type="match status" value="1"/>
</dbReference>
<dbReference type="GO" id="GO:0004140">
    <property type="term" value="F:dephospho-CoA kinase activity"/>
    <property type="evidence" value="ECO:0007669"/>
    <property type="project" value="UniProtKB-UniRule"/>
</dbReference>
<dbReference type="CDD" id="cd02022">
    <property type="entry name" value="DPCK"/>
    <property type="match status" value="1"/>
</dbReference>
<dbReference type="Proteomes" id="UP001169862">
    <property type="component" value="Unassembled WGS sequence"/>
</dbReference>
<dbReference type="PANTHER" id="PTHR10695">
    <property type="entry name" value="DEPHOSPHO-COA KINASE-RELATED"/>
    <property type="match status" value="1"/>
</dbReference>
<accession>A0AAW7XPG1</accession>
<dbReference type="Pfam" id="PF01121">
    <property type="entry name" value="CoaE"/>
    <property type="match status" value="1"/>
</dbReference>
<comment type="subcellular location">
    <subcellularLocation>
        <location evidence="5">Cytoplasm</location>
    </subcellularLocation>
</comment>
<dbReference type="InterPro" id="IPR001977">
    <property type="entry name" value="Depp_CoAkinase"/>
</dbReference>
<dbReference type="PANTHER" id="PTHR10695:SF46">
    <property type="entry name" value="BIFUNCTIONAL COENZYME A SYNTHASE-RELATED"/>
    <property type="match status" value="1"/>
</dbReference>
<sequence length="199" mass="22205">MIVGLTGGIGSGKTSASNQFMALGIPVIDSDVIAREVVLPGMPALSAISEHFGTAIIQDDGQLNRAALRQKIFQDNHEKQWLESLLHPLIRERTINQLTEASKGKPYIILSSPLLLETDQHTLCDAIVIVDLLEQQQVERATRRDKNSTEQIKRIIAAQISREERLTRADYILDNSGSYEQLIEQVNSLDKLLRSKHLS</sequence>
<dbReference type="RefSeq" id="WP_303551456.1">
    <property type="nucleotide sequence ID" value="NZ_JAUOPG010000009.1"/>
</dbReference>
<evidence type="ECO:0000256" key="3">
    <source>
        <dbReference type="ARBA" id="ARBA00022840"/>
    </source>
</evidence>
<comment type="similarity">
    <text evidence="1 5">Belongs to the CoaE family.</text>
</comment>
<proteinExistence type="inferred from homology"/>
<dbReference type="AlphaFoldDB" id="A0AAW7XPG1"/>
<evidence type="ECO:0000256" key="4">
    <source>
        <dbReference type="ARBA" id="ARBA00022993"/>
    </source>
</evidence>
<comment type="catalytic activity">
    <reaction evidence="5">
        <text>3'-dephospho-CoA + ATP = ADP + CoA + H(+)</text>
        <dbReference type="Rhea" id="RHEA:18245"/>
        <dbReference type="ChEBI" id="CHEBI:15378"/>
        <dbReference type="ChEBI" id="CHEBI:30616"/>
        <dbReference type="ChEBI" id="CHEBI:57287"/>
        <dbReference type="ChEBI" id="CHEBI:57328"/>
        <dbReference type="ChEBI" id="CHEBI:456216"/>
        <dbReference type="EC" id="2.7.1.24"/>
    </reaction>
</comment>
<reference evidence="7" key="1">
    <citation type="submission" date="2023-07" db="EMBL/GenBank/DDBJ databases">
        <title>Genome content predicts the carbon catabolic preferences of heterotrophic bacteria.</title>
        <authorList>
            <person name="Gralka M."/>
        </authorList>
    </citation>
    <scope>NUCLEOTIDE SEQUENCE</scope>
    <source>
        <strain evidence="7">I2M16</strain>
    </source>
</reference>
<keyword evidence="3 5" id="KW-0067">ATP-binding</keyword>
<dbReference type="InterPro" id="IPR027417">
    <property type="entry name" value="P-loop_NTPase"/>
</dbReference>
<comment type="function">
    <text evidence="5">Catalyzes the phosphorylation of the 3'-hydroxyl group of dephosphocoenzyme A to form coenzyme A.</text>
</comment>
<dbReference type="GO" id="GO:0005524">
    <property type="term" value="F:ATP binding"/>
    <property type="evidence" value="ECO:0007669"/>
    <property type="project" value="UniProtKB-UniRule"/>
</dbReference>